<gene>
    <name evidence="2" type="ORF">WJX75_005579</name>
</gene>
<keyword evidence="1" id="KW-0732">Signal</keyword>
<sequence>MASYFQIGLLVFVCASAVQGAGTGRMLLYEDTQTASFSGGAAAQQGSDSAAYQSTQSAPAGNTANAAASNQAAPAGNTWQDALGTIQRSATAAFNANNNVPVQQQQQAAQVSTAQTGPKNVLLDLAPGASVGFGNQNGYPKISAQAPGTGFSVAQAPGKDSPDVSFKVGPQDSPVAVTLGQQPGLDGGADKAESGLSGTLNLGHYGVSQSNSFEAVNINPAATELITPFAKLNVPYKAFTSVGPALQQIPGQLAQLTKVFQVQSTASAPAPAAFAAMAPSTGVAAQAAP</sequence>
<accession>A0ABR2YVI9</accession>
<organism evidence="2 3">
    <name type="scientific">Coccomyxa subellipsoidea</name>
    <dbReference type="NCBI Taxonomy" id="248742"/>
    <lineage>
        <taxon>Eukaryota</taxon>
        <taxon>Viridiplantae</taxon>
        <taxon>Chlorophyta</taxon>
        <taxon>core chlorophytes</taxon>
        <taxon>Trebouxiophyceae</taxon>
        <taxon>Trebouxiophyceae incertae sedis</taxon>
        <taxon>Coccomyxaceae</taxon>
        <taxon>Coccomyxa</taxon>
    </lineage>
</organism>
<evidence type="ECO:0000313" key="2">
    <source>
        <dbReference type="EMBL" id="KAK9915877.1"/>
    </source>
</evidence>
<proteinExistence type="predicted"/>
<feature type="signal peptide" evidence="1">
    <location>
        <begin position="1"/>
        <end position="20"/>
    </location>
</feature>
<evidence type="ECO:0000256" key="1">
    <source>
        <dbReference type="SAM" id="SignalP"/>
    </source>
</evidence>
<keyword evidence="3" id="KW-1185">Reference proteome</keyword>
<comment type="caution">
    <text evidence="2">The sequence shown here is derived from an EMBL/GenBank/DDBJ whole genome shotgun (WGS) entry which is preliminary data.</text>
</comment>
<name>A0ABR2YVI9_9CHLO</name>
<evidence type="ECO:0000313" key="3">
    <source>
        <dbReference type="Proteomes" id="UP001491310"/>
    </source>
</evidence>
<dbReference type="Proteomes" id="UP001491310">
    <property type="component" value="Unassembled WGS sequence"/>
</dbReference>
<protein>
    <submittedName>
        <fullName evidence="2">Uncharacterized protein</fullName>
    </submittedName>
</protein>
<feature type="chain" id="PRO_5046302515" evidence="1">
    <location>
        <begin position="21"/>
        <end position="289"/>
    </location>
</feature>
<reference evidence="2 3" key="1">
    <citation type="journal article" date="2024" name="Nat. Commun.">
        <title>Phylogenomics reveals the evolutionary origins of lichenization in chlorophyte algae.</title>
        <authorList>
            <person name="Puginier C."/>
            <person name="Libourel C."/>
            <person name="Otte J."/>
            <person name="Skaloud P."/>
            <person name="Haon M."/>
            <person name="Grisel S."/>
            <person name="Petersen M."/>
            <person name="Berrin J.G."/>
            <person name="Delaux P.M."/>
            <person name="Dal Grande F."/>
            <person name="Keller J."/>
        </authorList>
    </citation>
    <scope>NUCLEOTIDE SEQUENCE [LARGE SCALE GENOMIC DNA]</scope>
    <source>
        <strain evidence="2 3">SAG 216-7</strain>
    </source>
</reference>
<dbReference type="EMBL" id="JALJOT010000004">
    <property type="protein sequence ID" value="KAK9915877.1"/>
    <property type="molecule type" value="Genomic_DNA"/>
</dbReference>